<reference evidence="8 9" key="1">
    <citation type="journal article" date="2013" name="Genome Biol.">
        <title>Draft genome of the mountain pine beetle, Dendroctonus ponderosae Hopkins, a major forest pest.</title>
        <authorList>
            <person name="Keeling C.I."/>
            <person name="Yuen M.M."/>
            <person name="Liao N.Y."/>
            <person name="Docking T.R."/>
            <person name="Chan S.K."/>
            <person name="Taylor G.A."/>
            <person name="Palmquist D.L."/>
            <person name="Jackman S.D."/>
            <person name="Nguyen A."/>
            <person name="Li M."/>
            <person name="Henderson H."/>
            <person name="Janes J.K."/>
            <person name="Zhao Y."/>
            <person name="Pandoh P."/>
            <person name="Moore R."/>
            <person name="Sperling F.A."/>
            <person name="Huber D.P."/>
            <person name="Birol I."/>
            <person name="Jones S.J."/>
            <person name="Bohlmann J."/>
        </authorList>
    </citation>
    <scope>NUCLEOTIDE SEQUENCE</scope>
</reference>
<dbReference type="SUPFAM" id="SSF56672">
    <property type="entry name" value="DNA/RNA polymerases"/>
    <property type="match status" value="1"/>
</dbReference>
<evidence type="ECO:0000256" key="5">
    <source>
        <dbReference type="ARBA" id="ARBA00022801"/>
    </source>
</evidence>
<dbReference type="Gene3D" id="3.30.70.270">
    <property type="match status" value="1"/>
</dbReference>
<name>U4UY21_DENPD</name>
<keyword evidence="2" id="KW-0548">Nucleotidyltransferase</keyword>
<keyword evidence="5" id="KW-0378">Hydrolase</keyword>
<evidence type="ECO:0000256" key="1">
    <source>
        <dbReference type="ARBA" id="ARBA00022679"/>
    </source>
</evidence>
<evidence type="ECO:0000256" key="4">
    <source>
        <dbReference type="ARBA" id="ARBA00022759"/>
    </source>
</evidence>
<organism evidence="8 9">
    <name type="scientific">Dendroctonus ponderosae</name>
    <name type="common">Mountain pine beetle</name>
    <dbReference type="NCBI Taxonomy" id="77166"/>
    <lineage>
        <taxon>Eukaryota</taxon>
        <taxon>Metazoa</taxon>
        <taxon>Ecdysozoa</taxon>
        <taxon>Arthropoda</taxon>
        <taxon>Hexapoda</taxon>
        <taxon>Insecta</taxon>
        <taxon>Pterygota</taxon>
        <taxon>Neoptera</taxon>
        <taxon>Endopterygota</taxon>
        <taxon>Coleoptera</taxon>
        <taxon>Polyphaga</taxon>
        <taxon>Cucujiformia</taxon>
        <taxon>Curculionidae</taxon>
        <taxon>Scolytinae</taxon>
        <taxon>Dendroctonus</taxon>
    </lineage>
</organism>
<keyword evidence="4" id="KW-0255">Endonuclease</keyword>
<feature type="domain" description="Reverse transcriptase RNase H-like" evidence="7">
    <location>
        <begin position="153"/>
        <end position="256"/>
    </location>
</feature>
<dbReference type="CDD" id="cd09274">
    <property type="entry name" value="RNase_HI_RT_Ty3"/>
    <property type="match status" value="1"/>
</dbReference>
<dbReference type="InterPro" id="IPR050951">
    <property type="entry name" value="Retrovirus_Pol_polyprotein"/>
</dbReference>
<dbReference type="GO" id="GO:0003964">
    <property type="term" value="F:RNA-directed DNA polymerase activity"/>
    <property type="evidence" value="ECO:0007669"/>
    <property type="project" value="UniProtKB-KW"/>
</dbReference>
<keyword evidence="6" id="KW-0695">RNA-directed DNA polymerase</keyword>
<evidence type="ECO:0000313" key="9">
    <source>
        <dbReference type="Proteomes" id="UP000030742"/>
    </source>
</evidence>
<keyword evidence="1" id="KW-0808">Transferase</keyword>
<evidence type="ECO:0000256" key="3">
    <source>
        <dbReference type="ARBA" id="ARBA00022722"/>
    </source>
</evidence>
<keyword evidence="3" id="KW-0540">Nuclease</keyword>
<dbReference type="InterPro" id="IPR041373">
    <property type="entry name" value="RT_RNaseH"/>
</dbReference>
<dbReference type="Pfam" id="PF17917">
    <property type="entry name" value="RT_RNaseH"/>
    <property type="match status" value="1"/>
</dbReference>
<dbReference type="AlphaFoldDB" id="U4UY21"/>
<dbReference type="PANTHER" id="PTHR37984">
    <property type="entry name" value="PROTEIN CBG26694"/>
    <property type="match status" value="1"/>
</dbReference>
<evidence type="ECO:0000259" key="7">
    <source>
        <dbReference type="Pfam" id="PF17917"/>
    </source>
</evidence>
<dbReference type="STRING" id="77166.U4UY21"/>
<accession>U4UY21</accession>
<dbReference type="OrthoDB" id="125159at2759"/>
<protein>
    <recommendedName>
        <fullName evidence="7">Reverse transcriptase RNase H-like domain-containing protein</fullName>
    </recommendedName>
</protein>
<dbReference type="Gene3D" id="3.10.20.370">
    <property type="match status" value="1"/>
</dbReference>
<dbReference type="InterPro" id="IPR043128">
    <property type="entry name" value="Rev_trsase/Diguanyl_cyclase"/>
</dbReference>
<evidence type="ECO:0000256" key="6">
    <source>
        <dbReference type="ARBA" id="ARBA00022918"/>
    </source>
</evidence>
<evidence type="ECO:0000313" key="8">
    <source>
        <dbReference type="EMBL" id="ERL95276.1"/>
    </source>
</evidence>
<dbReference type="GO" id="GO:0004519">
    <property type="term" value="F:endonuclease activity"/>
    <property type="evidence" value="ECO:0007669"/>
    <property type="project" value="UniProtKB-KW"/>
</dbReference>
<gene>
    <name evidence="8" type="ORF">D910_12542</name>
</gene>
<dbReference type="GO" id="GO:0016787">
    <property type="term" value="F:hydrolase activity"/>
    <property type="evidence" value="ECO:0007669"/>
    <property type="project" value="UniProtKB-KW"/>
</dbReference>
<dbReference type="InterPro" id="IPR043502">
    <property type="entry name" value="DNA/RNA_pol_sf"/>
</dbReference>
<dbReference type="PANTHER" id="PTHR37984:SF5">
    <property type="entry name" value="PROTEIN NYNRIN-LIKE"/>
    <property type="match status" value="1"/>
</dbReference>
<dbReference type="FunFam" id="3.10.20.370:FF:000001">
    <property type="entry name" value="Retrovirus-related Pol polyprotein from transposon 17.6-like protein"/>
    <property type="match status" value="1"/>
</dbReference>
<dbReference type="EMBL" id="KB632415">
    <property type="protein sequence ID" value="ERL95276.1"/>
    <property type="molecule type" value="Genomic_DNA"/>
</dbReference>
<dbReference type="Proteomes" id="UP000030742">
    <property type="component" value="Unassembled WGS sequence"/>
</dbReference>
<evidence type="ECO:0000256" key="2">
    <source>
        <dbReference type="ARBA" id="ARBA00022695"/>
    </source>
</evidence>
<sequence length="294" mass="33984">MIGKGRMTTKTLTELHKQMEQRHRQGWTTNVEWEEGHNKNNKHNAVAHKLENEGAILTNVTEHTSRYNNRTNKDWAKIRCDITMTTWQDNWDSFLGTCNWLREHIPDLAALTAPLTNLLHGDGKRFRWTTDADVAFEQTKVAVAEARELSRPDFSKKFILQTDASQIGMSAVLYQEDAGKSRIISHASAKFTPAHQRYYVNKQQCLALVWGIDKYRAYLEDKPFLVRTDSRSLTSLNKFKDTRAKLTRWALTLQEFSFTLDYVPGKANQLPDLLSRYPETTLYHAAPDDETLHD</sequence>
<proteinExistence type="predicted"/>